<feature type="compositionally biased region" description="Low complexity" evidence="2">
    <location>
        <begin position="187"/>
        <end position="207"/>
    </location>
</feature>
<reference evidence="4 6" key="1">
    <citation type="journal article" date="2015" name="Genome Biol. Evol.">
        <title>Comparative Genomics of a Bacterivorous Green Alga Reveals Evolutionary Causalities and Consequences of Phago-Mixotrophic Mode of Nutrition.</title>
        <authorList>
            <person name="Burns J.A."/>
            <person name="Paasch A."/>
            <person name="Narechania A."/>
            <person name="Kim E."/>
        </authorList>
    </citation>
    <scope>NUCLEOTIDE SEQUENCE [LARGE SCALE GENOMIC DNA]</scope>
    <source>
        <strain evidence="4">PLY_AMNH</strain>
    </source>
</reference>
<dbReference type="AlphaFoldDB" id="A0AAE0EX72"/>
<dbReference type="GO" id="GO:0005509">
    <property type="term" value="F:calcium ion binding"/>
    <property type="evidence" value="ECO:0007669"/>
    <property type="project" value="InterPro"/>
</dbReference>
<dbReference type="Pfam" id="PF13202">
    <property type="entry name" value="EF-hand_5"/>
    <property type="match status" value="1"/>
</dbReference>
<feature type="domain" description="EF-hand" evidence="3">
    <location>
        <begin position="407"/>
        <end position="440"/>
    </location>
</feature>
<evidence type="ECO:0000313" key="6">
    <source>
        <dbReference type="Proteomes" id="UP001190700"/>
    </source>
</evidence>
<evidence type="ECO:0000313" key="5">
    <source>
        <dbReference type="EMBL" id="KAK3248029.1"/>
    </source>
</evidence>
<keyword evidence="1" id="KW-0106">Calcium</keyword>
<reference evidence="4" key="2">
    <citation type="submission" date="2023-06" db="EMBL/GenBank/DDBJ databases">
        <title>Long-read-based genome assembly of the green algal bacterivore Cymbomonas tetramitiformis.</title>
        <authorList>
            <person name="Gyaltshen Y."/>
            <person name="Rozenberg A."/>
            <person name="Paasch A."/>
            <person name="Burns J.A."/>
            <person name="Warring S."/>
            <person name="Larson R."/>
            <person name="Maurer-Alcala X."/>
            <person name="Dacks J."/>
            <person name="Kim E."/>
        </authorList>
    </citation>
    <scope>NUCLEOTIDE SEQUENCE</scope>
    <source>
        <strain evidence="4">PLY_AMNH</strain>
    </source>
</reference>
<feature type="domain" description="EF-hand" evidence="3">
    <location>
        <begin position="245"/>
        <end position="280"/>
    </location>
</feature>
<keyword evidence="6" id="KW-1185">Reference proteome</keyword>
<comment type="caution">
    <text evidence="4">The sequence shown here is derived from an EMBL/GenBank/DDBJ whole genome shotgun (WGS) entry which is preliminary data.</text>
</comment>
<evidence type="ECO:0000256" key="2">
    <source>
        <dbReference type="SAM" id="MobiDB-lite"/>
    </source>
</evidence>
<dbReference type="EMBL" id="LGRX02028469">
    <property type="protein sequence ID" value="KAK3248029.1"/>
    <property type="molecule type" value="Genomic_DNA"/>
</dbReference>
<dbReference type="SMART" id="SM00054">
    <property type="entry name" value="EFh"/>
    <property type="match status" value="3"/>
</dbReference>
<accession>A0AAE0EX72</accession>
<dbReference type="InterPro" id="IPR002048">
    <property type="entry name" value="EF_hand_dom"/>
</dbReference>
<proteinExistence type="predicted"/>
<feature type="compositionally biased region" description="Basic and acidic residues" evidence="2">
    <location>
        <begin position="63"/>
        <end position="75"/>
    </location>
</feature>
<dbReference type="CDD" id="cd00051">
    <property type="entry name" value="EFh"/>
    <property type="match status" value="1"/>
</dbReference>
<dbReference type="InterPro" id="IPR018247">
    <property type="entry name" value="EF_Hand_1_Ca_BS"/>
</dbReference>
<dbReference type="EMBL" id="LGRX02032837">
    <property type="protein sequence ID" value="KAK3243472.1"/>
    <property type="molecule type" value="Genomic_DNA"/>
</dbReference>
<dbReference type="Gene3D" id="1.10.238.10">
    <property type="entry name" value="EF-hand"/>
    <property type="match status" value="2"/>
</dbReference>
<sequence>MPQLPVCLKIKTTQRLYNSFDDTLPDVHEPPKDDENVKRLFRHIHSSKSAAGNSRRAQTPAETLKRLHAANDPRRTQTPKPRMSLQYEEERRRGNPRASLGTRIPMAGHRSIDEMQDSESLMEWASPCPNATSQHQRRLERLSIERERQALLAFQIPDSPTKSASRPSTSSRAPRLSRTWGASFRQPESPAKSATSPSTPSRPSRLSRNVREERGQEFSHFNLVQGAKKFFYKDKLGVATYTPLKELFSLAAIFRQLDADNSGTVNVREMQEYAQKHCGSQESAVSRASLAFTIFGKQLSPNKLPSFLKNLDRVLAKSKAFNLEEFIQLAHPTADQNVLKQMLELIHAHESKDKGSKPVEISEEKQAEIDQQTAWVDEMWDYWDADGNGELDPQELSSVLQDIGASEKEAVEYFYEIDVDDSGLISKDEFLDWWLGQGRYMDKSCLLTELTVKL</sequence>
<name>A0AAE0EX72_9CHLO</name>
<organism evidence="4 6">
    <name type="scientific">Cymbomonas tetramitiformis</name>
    <dbReference type="NCBI Taxonomy" id="36881"/>
    <lineage>
        <taxon>Eukaryota</taxon>
        <taxon>Viridiplantae</taxon>
        <taxon>Chlorophyta</taxon>
        <taxon>Pyramimonadophyceae</taxon>
        <taxon>Pyramimonadales</taxon>
        <taxon>Pyramimonadaceae</taxon>
        <taxon>Cymbomonas</taxon>
    </lineage>
</organism>
<feature type="region of interest" description="Disordered" evidence="2">
    <location>
        <begin position="153"/>
        <end position="212"/>
    </location>
</feature>
<feature type="compositionally biased region" description="Low complexity" evidence="2">
    <location>
        <begin position="159"/>
        <end position="179"/>
    </location>
</feature>
<feature type="compositionally biased region" description="Polar residues" evidence="2">
    <location>
        <begin position="47"/>
        <end position="61"/>
    </location>
</feature>
<gene>
    <name evidence="5" type="ORF">CYMTET_42489</name>
    <name evidence="4" type="ORF">CYMTET_46874</name>
</gene>
<feature type="domain" description="EF-hand" evidence="3">
    <location>
        <begin position="371"/>
        <end position="406"/>
    </location>
</feature>
<evidence type="ECO:0000259" key="3">
    <source>
        <dbReference type="PROSITE" id="PS50222"/>
    </source>
</evidence>
<dbReference type="InterPro" id="IPR011992">
    <property type="entry name" value="EF-hand-dom_pair"/>
</dbReference>
<dbReference type="Proteomes" id="UP001190700">
    <property type="component" value="Unassembled WGS sequence"/>
</dbReference>
<dbReference type="Pfam" id="PF13499">
    <property type="entry name" value="EF-hand_7"/>
    <property type="match status" value="1"/>
</dbReference>
<evidence type="ECO:0000256" key="1">
    <source>
        <dbReference type="ARBA" id="ARBA00022837"/>
    </source>
</evidence>
<dbReference type="PROSITE" id="PS50222">
    <property type="entry name" value="EF_HAND_2"/>
    <property type="match status" value="3"/>
</dbReference>
<protein>
    <recommendedName>
        <fullName evidence="3">EF-hand domain-containing protein</fullName>
    </recommendedName>
</protein>
<evidence type="ECO:0000313" key="4">
    <source>
        <dbReference type="EMBL" id="KAK3243472.1"/>
    </source>
</evidence>
<dbReference type="SUPFAM" id="SSF47473">
    <property type="entry name" value="EF-hand"/>
    <property type="match status" value="1"/>
</dbReference>
<feature type="region of interest" description="Disordered" evidence="2">
    <location>
        <begin position="46"/>
        <end position="138"/>
    </location>
</feature>
<dbReference type="PROSITE" id="PS00018">
    <property type="entry name" value="EF_HAND_1"/>
    <property type="match status" value="3"/>
</dbReference>